<evidence type="ECO:0000313" key="3">
    <source>
        <dbReference type="Proteomes" id="UP000484885"/>
    </source>
</evidence>
<keyword evidence="1" id="KW-0472">Membrane</keyword>
<feature type="transmembrane region" description="Helical" evidence="1">
    <location>
        <begin position="72"/>
        <end position="92"/>
    </location>
</feature>
<gene>
    <name evidence="2" type="ORF">G3I74_06050</name>
</gene>
<evidence type="ECO:0000313" key="2">
    <source>
        <dbReference type="EMBL" id="NDY95287.1"/>
    </source>
</evidence>
<organism evidence="2 3">
    <name type="scientific">Wenzhouxiangella limi</name>
    <dbReference type="NCBI Taxonomy" id="2707351"/>
    <lineage>
        <taxon>Bacteria</taxon>
        <taxon>Pseudomonadati</taxon>
        <taxon>Pseudomonadota</taxon>
        <taxon>Gammaproteobacteria</taxon>
        <taxon>Chromatiales</taxon>
        <taxon>Wenzhouxiangellaceae</taxon>
        <taxon>Wenzhouxiangella</taxon>
    </lineage>
</organism>
<feature type="transmembrane region" description="Helical" evidence="1">
    <location>
        <begin position="214"/>
        <end position="232"/>
    </location>
</feature>
<keyword evidence="1" id="KW-0812">Transmembrane</keyword>
<feature type="transmembrane region" description="Helical" evidence="1">
    <location>
        <begin position="311"/>
        <end position="326"/>
    </location>
</feature>
<proteinExistence type="predicted"/>
<feature type="transmembrane region" description="Helical" evidence="1">
    <location>
        <begin position="333"/>
        <end position="354"/>
    </location>
</feature>
<reference evidence="2 3" key="1">
    <citation type="submission" date="2020-02" db="EMBL/GenBank/DDBJ databases">
        <authorList>
            <person name="Zhang X.-Y."/>
        </authorList>
    </citation>
    <scope>NUCLEOTIDE SEQUENCE [LARGE SCALE GENOMIC DNA]</scope>
    <source>
        <strain evidence="2 3">C33</strain>
    </source>
</reference>
<feature type="transmembrane region" description="Helical" evidence="1">
    <location>
        <begin position="43"/>
        <end position="66"/>
    </location>
</feature>
<protein>
    <recommendedName>
        <fullName evidence="4">Glycosyltransferase RgtA/B/C/D-like domain-containing protein</fullName>
    </recommendedName>
</protein>
<feature type="transmembrane region" description="Helical" evidence="1">
    <location>
        <begin position="262"/>
        <end position="281"/>
    </location>
</feature>
<sequence>MAELALTEALTLLAFLILPCLAVMLVVSQLLDAKKPGTRSIKIGTALIFGPLMTAPALVTANAIGLRISTSSALTGLFIIALAIYLPTWLAGGKNRVGHSEKRSTAQLPILISERTDRMVIAIMFGLIVLRLASILPDLLLRPVFPWDAWKTWVWKARAWFEIGEIISFANAREWLSAPANVHIVEGTNHPDTISLVMLWSALALGRWDDSLLGLPWIMCTIGTMLSIYGALRSQGLPPVLALIGPYLFVSLPMIATHTALYGYADLWMAALFAVLTVGILQQQMTGGLFGLHLIGASMIFMAFVKDTGSYWIPIIIAALLANALPNRWLFRLGLIGSGIGLSLLALGMDPIAWLTQERFHLDPQSVTAVFSGIARHLLLWHDWHLLGYLLPFIFLAAALVGTQSQPIRSLLILVLMCLAGLLVAFTFSRAGQYAIIGTLFSRMFMHLVPAVIILSTLTAWEWKLAATKGNKECTGPFL</sequence>
<evidence type="ECO:0008006" key="4">
    <source>
        <dbReference type="Google" id="ProtNLM"/>
    </source>
</evidence>
<keyword evidence="3" id="KW-1185">Reference proteome</keyword>
<feature type="transmembrane region" description="Helical" evidence="1">
    <location>
        <begin position="12"/>
        <end position="31"/>
    </location>
</feature>
<feature type="transmembrane region" description="Helical" evidence="1">
    <location>
        <begin position="119"/>
        <end position="137"/>
    </location>
</feature>
<keyword evidence="1" id="KW-1133">Transmembrane helix</keyword>
<accession>A0A845UUW0</accession>
<feature type="transmembrane region" description="Helical" evidence="1">
    <location>
        <begin position="410"/>
        <end position="428"/>
    </location>
</feature>
<evidence type="ECO:0000256" key="1">
    <source>
        <dbReference type="SAM" id="Phobius"/>
    </source>
</evidence>
<dbReference type="AlphaFoldDB" id="A0A845UUW0"/>
<comment type="caution">
    <text evidence="2">The sequence shown here is derived from an EMBL/GenBank/DDBJ whole genome shotgun (WGS) entry which is preliminary data.</text>
</comment>
<dbReference type="EMBL" id="JAAGSC010000039">
    <property type="protein sequence ID" value="NDY95287.1"/>
    <property type="molecule type" value="Genomic_DNA"/>
</dbReference>
<dbReference type="Proteomes" id="UP000484885">
    <property type="component" value="Unassembled WGS sequence"/>
</dbReference>
<feature type="transmembrane region" description="Helical" evidence="1">
    <location>
        <begin position="239"/>
        <end position="256"/>
    </location>
</feature>
<dbReference type="RefSeq" id="WP_164210688.1">
    <property type="nucleotide sequence ID" value="NZ_JAAGSC010000039.1"/>
</dbReference>
<feature type="transmembrane region" description="Helical" evidence="1">
    <location>
        <begin position="434"/>
        <end position="461"/>
    </location>
</feature>
<name>A0A845UUW0_9GAMM</name>
<feature type="transmembrane region" description="Helical" evidence="1">
    <location>
        <begin position="288"/>
        <end position="305"/>
    </location>
</feature>
<feature type="transmembrane region" description="Helical" evidence="1">
    <location>
        <begin position="386"/>
        <end position="403"/>
    </location>
</feature>